<evidence type="ECO:0000256" key="1">
    <source>
        <dbReference type="ARBA" id="ARBA00004370"/>
    </source>
</evidence>
<gene>
    <name evidence="7" type="ORF">Aam_078_024</name>
</gene>
<keyword evidence="2 6" id="KW-0812">Transmembrane</keyword>
<feature type="region of interest" description="Disordered" evidence="5">
    <location>
        <begin position="86"/>
        <end position="110"/>
    </location>
</feature>
<dbReference type="STRING" id="1120923.SAMN02746095_02589"/>
<keyword evidence="3 6" id="KW-1133">Transmembrane helix</keyword>
<sequence>MSERQRDPLFVAATRPALFLGLPIEMAVAIIMIGAMIVIFGHNPFYLTLVLPLWFGARWLVRYDYNAPRVAWLWFRTKATGAGENQAWGGASPAPFPMKVQKGRGMRDAE</sequence>
<evidence type="ECO:0000256" key="6">
    <source>
        <dbReference type="SAM" id="Phobius"/>
    </source>
</evidence>
<dbReference type="RefSeq" id="WP_048879532.1">
    <property type="nucleotide sequence ID" value="NZ_BANC01000076.1"/>
</dbReference>
<feature type="transmembrane region" description="Helical" evidence="6">
    <location>
        <begin position="20"/>
        <end position="39"/>
    </location>
</feature>
<proteinExistence type="predicted"/>
<accession>A0A0D6PHL8</accession>
<comment type="subcellular location">
    <subcellularLocation>
        <location evidence="1">Membrane</location>
    </subcellularLocation>
</comment>
<evidence type="ECO:0000313" key="7">
    <source>
        <dbReference type="EMBL" id="GAN81147.1"/>
    </source>
</evidence>
<dbReference type="Proteomes" id="UP000032668">
    <property type="component" value="Unassembled WGS sequence"/>
</dbReference>
<organism evidence="7 8">
    <name type="scientific">Acidocella aminolytica 101 = DSM 11237</name>
    <dbReference type="NCBI Taxonomy" id="1120923"/>
    <lineage>
        <taxon>Bacteria</taxon>
        <taxon>Pseudomonadati</taxon>
        <taxon>Pseudomonadota</taxon>
        <taxon>Alphaproteobacteria</taxon>
        <taxon>Acetobacterales</taxon>
        <taxon>Acidocellaceae</taxon>
        <taxon>Acidocella</taxon>
    </lineage>
</organism>
<dbReference type="AlphaFoldDB" id="A0A0D6PHL8"/>
<dbReference type="EMBL" id="BANC01000076">
    <property type="protein sequence ID" value="GAN81147.1"/>
    <property type="molecule type" value="Genomic_DNA"/>
</dbReference>
<evidence type="ECO:0000256" key="5">
    <source>
        <dbReference type="SAM" id="MobiDB-lite"/>
    </source>
</evidence>
<keyword evidence="8" id="KW-1185">Reference proteome</keyword>
<protein>
    <submittedName>
        <fullName evidence="7">Secretion system type IV VirB3</fullName>
    </submittedName>
</protein>
<name>A0A0D6PHL8_9PROT</name>
<comment type="caution">
    <text evidence="7">The sequence shown here is derived from an EMBL/GenBank/DDBJ whole genome shotgun (WGS) entry which is preliminary data.</text>
</comment>
<dbReference type="Pfam" id="PF05101">
    <property type="entry name" value="VirB3"/>
    <property type="match status" value="1"/>
</dbReference>
<reference evidence="7 8" key="1">
    <citation type="submission" date="2012-11" db="EMBL/GenBank/DDBJ databases">
        <title>Whole genome sequence of Acidocella aminolytica 101 = DSM 11237.</title>
        <authorList>
            <person name="Azuma Y."/>
            <person name="Higashiura N."/>
            <person name="Hirakawa H."/>
            <person name="Matsushita K."/>
        </authorList>
    </citation>
    <scope>NUCLEOTIDE SEQUENCE [LARGE SCALE GENOMIC DNA]</scope>
    <source>
        <strain evidence="8">101 / DSM 11237</strain>
    </source>
</reference>
<dbReference type="GO" id="GO:0016020">
    <property type="term" value="C:membrane"/>
    <property type="evidence" value="ECO:0007669"/>
    <property type="project" value="UniProtKB-SubCell"/>
</dbReference>
<keyword evidence="4 6" id="KW-0472">Membrane</keyword>
<evidence type="ECO:0000256" key="3">
    <source>
        <dbReference type="ARBA" id="ARBA00022989"/>
    </source>
</evidence>
<dbReference type="InterPro" id="IPR007792">
    <property type="entry name" value="T4SS_VirB3/TrbD/AvhB"/>
</dbReference>
<dbReference type="OrthoDB" id="9799932at2"/>
<evidence type="ECO:0000313" key="8">
    <source>
        <dbReference type="Proteomes" id="UP000032668"/>
    </source>
</evidence>
<dbReference type="NCBIfam" id="NF010428">
    <property type="entry name" value="PRK13854.1"/>
    <property type="match status" value="1"/>
</dbReference>
<evidence type="ECO:0000256" key="2">
    <source>
        <dbReference type="ARBA" id="ARBA00022692"/>
    </source>
</evidence>
<feature type="transmembrane region" description="Helical" evidence="6">
    <location>
        <begin position="45"/>
        <end position="61"/>
    </location>
</feature>
<evidence type="ECO:0000256" key="4">
    <source>
        <dbReference type="ARBA" id="ARBA00023136"/>
    </source>
</evidence>